<evidence type="ECO:0000256" key="2">
    <source>
        <dbReference type="ARBA" id="ARBA00022695"/>
    </source>
</evidence>
<proteinExistence type="predicted"/>
<evidence type="ECO:0000259" key="3">
    <source>
        <dbReference type="Pfam" id="PF00483"/>
    </source>
</evidence>
<dbReference type="CDD" id="cd02523">
    <property type="entry name" value="PC_cytidylyltransferase"/>
    <property type="match status" value="1"/>
</dbReference>
<sequence length="244" mass="27475">MKAVILAAGMASRLRPLTLNTPKCLLKVGARPLLQRSMDALIQSGITEFVIVTGYLHGMIEDFVKEQYGDGISVKFIHNDVFDSTNNIYSLWLARPEADNEDFLLLDSDLLYDPEIPRMALACEADNVLTLIKHDLGEEEMKVVTDANGVIKEISKTCNPADATGESLGIEKIGKAYSAALYKELEVMMQKEHLENKFYELAFERLIPQGHTYKVLDVTRYFSCELDTVEDFENAKEKIPAELY</sequence>
<accession>A0A6G8F235</accession>
<dbReference type="GO" id="GO:0016779">
    <property type="term" value="F:nucleotidyltransferase activity"/>
    <property type="evidence" value="ECO:0007669"/>
    <property type="project" value="UniProtKB-KW"/>
</dbReference>
<feature type="domain" description="Nucleotidyl transferase" evidence="3">
    <location>
        <begin position="2"/>
        <end position="123"/>
    </location>
</feature>
<evidence type="ECO:0000313" key="4">
    <source>
        <dbReference type="EMBL" id="QIM10131.1"/>
    </source>
</evidence>
<protein>
    <submittedName>
        <fullName evidence="4">Nucleotidyltransferase</fullName>
    </submittedName>
</protein>
<keyword evidence="1 4" id="KW-0808">Transferase</keyword>
<organism evidence="4">
    <name type="scientific">uncultured Prevotella sp</name>
    <dbReference type="NCBI Taxonomy" id="159272"/>
    <lineage>
        <taxon>Bacteria</taxon>
        <taxon>Pseudomonadati</taxon>
        <taxon>Bacteroidota</taxon>
        <taxon>Bacteroidia</taxon>
        <taxon>Bacteroidales</taxon>
        <taxon>Prevotellaceae</taxon>
        <taxon>Prevotella</taxon>
        <taxon>environmental samples</taxon>
    </lineage>
</organism>
<dbReference type="Gene3D" id="3.90.550.10">
    <property type="entry name" value="Spore Coat Polysaccharide Biosynthesis Protein SpsA, Chain A"/>
    <property type="match status" value="1"/>
</dbReference>
<dbReference type="EMBL" id="MN990733">
    <property type="protein sequence ID" value="QIM10131.1"/>
    <property type="molecule type" value="Genomic_DNA"/>
</dbReference>
<dbReference type="InterPro" id="IPR050065">
    <property type="entry name" value="GlmU-like"/>
</dbReference>
<dbReference type="PANTHER" id="PTHR43584">
    <property type="entry name" value="NUCLEOTIDYL TRANSFERASE"/>
    <property type="match status" value="1"/>
</dbReference>
<name>A0A6G8F235_9BACT</name>
<dbReference type="InterPro" id="IPR029044">
    <property type="entry name" value="Nucleotide-diphossugar_trans"/>
</dbReference>
<reference evidence="4" key="1">
    <citation type="journal article" date="2020" name="J. ISSAAS">
        <title>Lactobacilli and other gastrointestinal microbiota of Peromyscus leucopus, reservoir host for agents of Lyme disease and other zoonoses in North America.</title>
        <authorList>
            <person name="Milovic A."/>
            <person name="Bassam K."/>
            <person name="Shao H."/>
            <person name="Chatzistamou I."/>
            <person name="Tufts D.M."/>
            <person name="Diuk-Wasser M."/>
            <person name="Barbour A.G."/>
        </authorList>
    </citation>
    <scope>NUCLEOTIDE SEQUENCE</scope>
    <source>
        <strain evidence="4">LL70</strain>
    </source>
</reference>
<dbReference type="InterPro" id="IPR005835">
    <property type="entry name" value="NTP_transferase_dom"/>
</dbReference>
<evidence type="ECO:0000256" key="1">
    <source>
        <dbReference type="ARBA" id="ARBA00022679"/>
    </source>
</evidence>
<dbReference type="AlphaFoldDB" id="A0A6G8F235"/>
<dbReference type="SUPFAM" id="SSF53448">
    <property type="entry name" value="Nucleotide-diphospho-sugar transferases"/>
    <property type="match status" value="1"/>
</dbReference>
<gene>
    <name evidence="4" type="ORF">Prevot485_2300</name>
</gene>
<dbReference type="PANTHER" id="PTHR43584:SF5">
    <property type="entry name" value="PROTEIN LICC"/>
    <property type="match status" value="1"/>
</dbReference>
<dbReference type="Pfam" id="PF00483">
    <property type="entry name" value="NTP_transferase"/>
    <property type="match status" value="1"/>
</dbReference>
<keyword evidence="2" id="KW-0548">Nucleotidyltransferase</keyword>